<reference evidence="3" key="1">
    <citation type="submission" date="2025-08" db="UniProtKB">
        <authorList>
            <consortium name="Ensembl"/>
        </authorList>
    </citation>
    <scope>IDENTIFICATION</scope>
</reference>
<dbReference type="GO" id="GO:0071168">
    <property type="term" value="P:protein localization to chromatin"/>
    <property type="evidence" value="ECO:0007669"/>
    <property type="project" value="Ensembl"/>
</dbReference>
<dbReference type="GO" id="GO:0160002">
    <property type="term" value="F:ADP-D-ribose modification-dependent protein binding"/>
    <property type="evidence" value="ECO:0007669"/>
    <property type="project" value="Ensembl"/>
</dbReference>
<dbReference type="GO" id="GO:0140861">
    <property type="term" value="P:DNA repair-dependent chromatin remodeling"/>
    <property type="evidence" value="ECO:0007669"/>
    <property type="project" value="Ensembl"/>
</dbReference>
<feature type="domain" description="PBZ-type" evidence="2">
    <location>
        <begin position="351"/>
        <end position="372"/>
    </location>
</feature>
<evidence type="ECO:0000313" key="3">
    <source>
        <dbReference type="Ensembl" id="ENSNGAP00000014412.1"/>
    </source>
</evidence>
<dbReference type="AlphaFoldDB" id="A0A8C6RAZ2"/>
<dbReference type="OMA" id="LKPTHIN"/>
<proteinExistence type="predicted"/>
<dbReference type="GO" id="GO:0010717">
    <property type="term" value="P:regulation of epithelial to mesenchymal transition"/>
    <property type="evidence" value="ECO:0007669"/>
    <property type="project" value="Ensembl"/>
</dbReference>
<feature type="region of interest" description="Disordered" evidence="1">
    <location>
        <begin position="188"/>
        <end position="234"/>
    </location>
</feature>
<sequence>MCAGFELQPLDGGPRVSPSPLAPGQTVIDRGPLLAITDKRVSRRHAILEVLGNQLQIKPVNQTSVLLYRNSQVLDKEDISYKTPESAVPNLPGRTTGASQLQRRQELTRTKSPLTDSLSFSECTDFSEQQGRVCPAWMLGENLSDQNHSRTVISGNNVMQRCGKEGTCKDKTPVNVTWQGRKWLISSGNSENVSAEQDAGKKCKNYDQERPVDSSKKVPESSPPITLSDIDMGTVKTHTQSNCIPIEELGEASKQKIIINTTANTEETSPSNVPSTSFPEKSQGSHPECSSDPSSPDTLLTDTNDSLLGVCMYGANCYRKNPVHFQHFGHPGDSDYGDVQVTDETVTDDQPECPYGASCYKKNPQHKIEYRHSTLPVRVATEEDSDDVGQSRENNLNDKEYELTDEGSDWQPGKEDEEEDVEELLKEAKKCMERKK</sequence>
<dbReference type="GO" id="GO:0008408">
    <property type="term" value="F:3'-5' exonuclease activity"/>
    <property type="evidence" value="ECO:0007669"/>
    <property type="project" value="Ensembl"/>
</dbReference>
<dbReference type="InterPro" id="IPR039253">
    <property type="entry name" value="APLF"/>
</dbReference>
<accession>A0A8C6RAZ2</accession>
<feature type="region of interest" description="Disordered" evidence="1">
    <location>
        <begin position="381"/>
        <end position="423"/>
    </location>
</feature>
<dbReference type="PANTHER" id="PTHR21315">
    <property type="entry name" value="APRATAXIN AND PNK-LIKE FACTOR-RELATED"/>
    <property type="match status" value="1"/>
</dbReference>
<protein>
    <submittedName>
        <fullName evidence="3">Aprataxin and PNKP like factor</fullName>
    </submittedName>
</protein>
<feature type="domain" description="PBZ-type" evidence="2">
    <location>
        <begin position="311"/>
        <end position="333"/>
    </location>
</feature>
<reference evidence="3" key="2">
    <citation type="submission" date="2025-09" db="UniProtKB">
        <authorList>
            <consortium name="Ensembl"/>
        </authorList>
    </citation>
    <scope>IDENTIFICATION</scope>
</reference>
<dbReference type="InterPro" id="IPR019406">
    <property type="entry name" value="APLF_PBZ"/>
</dbReference>
<dbReference type="Proteomes" id="UP000694381">
    <property type="component" value="Unassembled WGS sequence"/>
</dbReference>
<dbReference type="GO" id="GO:0000166">
    <property type="term" value="F:nucleotide binding"/>
    <property type="evidence" value="ECO:0007669"/>
    <property type="project" value="Ensembl"/>
</dbReference>
<dbReference type="GO" id="GO:0000012">
    <property type="term" value="P:single strand break repair"/>
    <property type="evidence" value="ECO:0007669"/>
    <property type="project" value="Ensembl"/>
</dbReference>
<dbReference type="Ensembl" id="ENSNGAT00000020003.1">
    <property type="protein sequence ID" value="ENSNGAP00000014412.1"/>
    <property type="gene ID" value="ENSNGAG00000015720.1"/>
</dbReference>
<feature type="region of interest" description="Disordered" evidence="1">
    <location>
        <begin position="262"/>
        <end position="301"/>
    </location>
</feature>
<evidence type="ECO:0000256" key="1">
    <source>
        <dbReference type="SAM" id="MobiDB-lite"/>
    </source>
</evidence>
<dbReference type="SUPFAM" id="SSF49879">
    <property type="entry name" value="SMAD/FHA domain"/>
    <property type="match status" value="1"/>
</dbReference>
<evidence type="ECO:0000313" key="4">
    <source>
        <dbReference type="Proteomes" id="UP000694381"/>
    </source>
</evidence>
<dbReference type="GO" id="GO:0072572">
    <property type="term" value="F:poly-ADP-D-ribose binding"/>
    <property type="evidence" value="ECO:0007669"/>
    <property type="project" value="Ensembl"/>
</dbReference>
<feature type="compositionally biased region" description="Basic and acidic residues" evidence="1">
    <location>
        <begin position="198"/>
        <end position="219"/>
    </location>
</feature>
<dbReference type="GO" id="GO:0003906">
    <property type="term" value="F:DNA-(apurinic or apyrimidinic site) endonuclease activity"/>
    <property type="evidence" value="ECO:0007669"/>
    <property type="project" value="Ensembl"/>
</dbReference>
<dbReference type="GO" id="GO:0140713">
    <property type="term" value="F:histone chaperone activity"/>
    <property type="evidence" value="ECO:0007669"/>
    <property type="project" value="Ensembl"/>
</dbReference>
<dbReference type="GO" id="GO:0006303">
    <property type="term" value="P:double-strand break repair via nonhomologous end joining"/>
    <property type="evidence" value="ECO:0007669"/>
    <property type="project" value="Ensembl"/>
</dbReference>
<feature type="region of interest" description="Disordered" evidence="1">
    <location>
        <begin position="1"/>
        <end position="24"/>
    </location>
</feature>
<feature type="compositionally biased region" description="Polar residues" evidence="1">
    <location>
        <begin position="269"/>
        <end position="285"/>
    </location>
</feature>
<dbReference type="GeneTree" id="ENSGT00390000010591"/>
<evidence type="ECO:0000259" key="2">
    <source>
        <dbReference type="Pfam" id="PF10283"/>
    </source>
</evidence>
<dbReference type="InterPro" id="IPR008984">
    <property type="entry name" value="SMAD_FHA_dom_sf"/>
</dbReference>
<organism evidence="3 4">
    <name type="scientific">Nannospalax galili</name>
    <name type="common">Northern Israeli blind subterranean mole rat</name>
    <name type="synonym">Spalax galili</name>
    <dbReference type="NCBI Taxonomy" id="1026970"/>
    <lineage>
        <taxon>Eukaryota</taxon>
        <taxon>Metazoa</taxon>
        <taxon>Chordata</taxon>
        <taxon>Craniata</taxon>
        <taxon>Vertebrata</taxon>
        <taxon>Euteleostomi</taxon>
        <taxon>Mammalia</taxon>
        <taxon>Eutheria</taxon>
        <taxon>Euarchontoglires</taxon>
        <taxon>Glires</taxon>
        <taxon>Rodentia</taxon>
        <taxon>Myomorpha</taxon>
        <taxon>Muroidea</taxon>
        <taxon>Spalacidae</taxon>
        <taxon>Spalacinae</taxon>
        <taxon>Nannospalax</taxon>
    </lineage>
</organism>
<dbReference type="GO" id="GO:0005654">
    <property type="term" value="C:nucleoplasm"/>
    <property type="evidence" value="ECO:0007669"/>
    <property type="project" value="Ensembl"/>
</dbReference>
<keyword evidence="4" id="KW-1185">Reference proteome</keyword>
<dbReference type="GO" id="GO:0042393">
    <property type="term" value="F:histone binding"/>
    <property type="evidence" value="ECO:0007669"/>
    <property type="project" value="Ensembl"/>
</dbReference>
<dbReference type="PANTHER" id="PTHR21315:SF2">
    <property type="entry name" value="APRATAXIN AND PNK-LIKE FACTOR"/>
    <property type="match status" value="1"/>
</dbReference>
<dbReference type="Gene3D" id="2.60.200.20">
    <property type="match status" value="1"/>
</dbReference>
<dbReference type="Pfam" id="PF10283">
    <property type="entry name" value="zf-CCHH"/>
    <property type="match status" value="2"/>
</dbReference>
<dbReference type="GO" id="GO:0005829">
    <property type="term" value="C:cytosol"/>
    <property type="evidence" value="ECO:0007669"/>
    <property type="project" value="Ensembl"/>
</dbReference>
<name>A0A8C6RAZ2_NANGA</name>
<dbReference type="GO" id="GO:0007566">
    <property type="term" value="P:embryo implantation"/>
    <property type="evidence" value="ECO:0007669"/>
    <property type="project" value="Ensembl"/>
</dbReference>
<dbReference type="GO" id="GO:0045191">
    <property type="term" value="P:regulation of isotype switching"/>
    <property type="evidence" value="ECO:0007669"/>
    <property type="project" value="Ensembl"/>
</dbReference>
<dbReference type="GO" id="GO:0035861">
    <property type="term" value="C:site of double-strand break"/>
    <property type="evidence" value="ECO:0007669"/>
    <property type="project" value="Ensembl"/>
</dbReference>
<gene>
    <name evidence="3" type="primary">Aplf</name>
</gene>